<comment type="catalytic activity">
    <reaction evidence="1">
        <text>a uridine in RNA = a pseudouridine in RNA</text>
        <dbReference type="Rhea" id="RHEA:48348"/>
        <dbReference type="Rhea" id="RHEA-COMP:12068"/>
        <dbReference type="Rhea" id="RHEA-COMP:12069"/>
        <dbReference type="ChEBI" id="CHEBI:65314"/>
        <dbReference type="ChEBI" id="CHEBI:65315"/>
    </reaction>
</comment>
<dbReference type="EMBL" id="OA882137">
    <property type="protein sequence ID" value="CAD7273150.1"/>
    <property type="molecule type" value="Genomic_DNA"/>
</dbReference>
<dbReference type="AlphaFoldDB" id="A0A7R9G9K4"/>
<evidence type="ECO:0000313" key="12">
    <source>
        <dbReference type="Proteomes" id="UP000678499"/>
    </source>
</evidence>
<reference evidence="11" key="1">
    <citation type="submission" date="2020-11" db="EMBL/GenBank/DDBJ databases">
        <authorList>
            <person name="Tran Van P."/>
        </authorList>
    </citation>
    <scope>NUCLEOTIDE SEQUENCE</scope>
</reference>
<evidence type="ECO:0000256" key="1">
    <source>
        <dbReference type="ARBA" id="ARBA00000073"/>
    </source>
</evidence>
<dbReference type="InterPro" id="IPR036974">
    <property type="entry name" value="PUA_sf"/>
</dbReference>
<dbReference type="InterPro" id="IPR012919">
    <property type="entry name" value="SUN_dom"/>
</dbReference>
<proteinExistence type="inferred from homology"/>
<dbReference type="InterPro" id="IPR020103">
    <property type="entry name" value="PsdUridine_synth_cat_dom_sf"/>
</dbReference>
<feature type="region of interest" description="Disordered" evidence="9">
    <location>
        <begin position="414"/>
        <end position="488"/>
    </location>
</feature>
<dbReference type="NCBIfam" id="TIGR00451">
    <property type="entry name" value="unchar_dom_2"/>
    <property type="match status" value="1"/>
</dbReference>
<feature type="compositionally biased region" description="Low complexity" evidence="9">
    <location>
        <begin position="527"/>
        <end position="538"/>
    </location>
</feature>
<feature type="compositionally biased region" description="Polar residues" evidence="9">
    <location>
        <begin position="646"/>
        <end position="657"/>
    </location>
</feature>
<evidence type="ECO:0000256" key="3">
    <source>
        <dbReference type="ARBA" id="ARBA00008999"/>
    </source>
</evidence>
<dbReference type="Proteomes" id="UP000678499">
    <property type="component" value="Unassembled WGS sequence"/>
</dbReference>
<dbReference type="GO" id="GO:0031429">
    <property type="term" value="C:box H/ACA snoRNP complex"/>
    <property type="evidence" value="ECO:0007669"/>
    <property type="project" value="TreeGrafter"/>
</dbReference>
<dbReference type="GO" id="GO:0003723">
    <property type="term" value="F:RNA binding"/>
    <property type="evidence" value="ECO:0007669"/>
    <property type="project" value="InterPro"/>
</dbReference>
<dbReference type="PANTHER" id="PTHR23127:SF0">
    <property type="entry name" value="H_ACA RIBONUCLEOPROTEIN COMPLEX SUBUNIT DKC1"/>
    <property type="match status" value="1"/>
</dbReference>
<keyword evidence="5" id="KW-1133">Transmembrane helix</keyword>
<sequence>MADWTAHAEVSDVKRKKKKSSQDVSGEHVLKPSNVTGSVRGSKWPILLKNMDKMNVRTNHFTPLVEGCSPWDRAISEYVQTGFINLDKPSNPSSHEVVAWIKRILKVEKTGHSGTLDPKVTGCLIVCIDKATKLVKSQQGLGKEYICVFKLHGHASEKDVLRTLEKLEGAQYQRPPVVSAVKRQLRVRTIYENRLLEYDAKRNVGIFRVKCEAGTYVRTICVCLGLMLGVGGQMQELRRSKSGVQTEEEDMVTMHELKDAQWLYENHGIESELRRCIRPLEALLTQYKRIIVKDSAVNAICYGAKLLLPGVLRYDDGIEMNSIIVIVTTKGEAIALGIAVMTTSTMSTCDHGVVAKMKRVIMDRDKYPRKWKLGPVARKKLAMIKDGLLDKYGKANEKTPASWAKDYSETLKQEAAEDDAPVAKRKLPGSPSAAIQGSKKKAKPSVDESFVKEEAVKDEPVETPPKSEKKKKKKSQVPQVEEEDVAEEQDLQHLTNIIHGIFSSSNYDSGRRMDVSEDEEILRDFRPPSSRGSSVSSSVREKTHAMRTRSDGAAESSNGIGTPSGSRLSKYRVSKRESTMEIRTIDEQLEYGSDDNASDNSVVCLTGRSSSIFSRVRNVMSRGRRTEAPREAIVTARTLDLVNAVPKSNGSRVSTNSARDDTENSFSRTSSSRTSANSENDVLNMTFVAYDESDESTRQVGVIESLWHNLLIRPNRQVLHLGRVYQSWTWKKHLITLLLILASFLALLIQAQRGSEQFCGNRIQLPVAFHDSTEFHGRPYSVEFFKKLVDVADSVTSQISGAFHFLTNTTENGVVHNTETSVDPIPSAGFEQKAGESPGSFVATSQCQYDQEREMELKIVKEKLSEIDGIKETVDRLASELASCKQAPVIQPVQKAIIQPPVQQCPECDCKCDCSQSGAFLALSKQVETLRTQSCGSGCAKMMDEKILLYDADKTGMTDYALESGGGSIVGTSCTTTYWRGSRTMSFWGFKWRVATNPRSTIQDSRMPGECWAFEGQVGYLIIRLSVEIRISGFTMEHIPDRISHAGEVTSAPKNFTVYGLNDEYDTERKELGSYMYDISKEPWQYFPAEKELDRSFQYVMLHVKSNWGEPEFTCLYRIRVHGYPL</sequence>
<dbReference type="PANTHER" id="PTHR23127">
    <property type="entry name" value="CENTROMERE/MICROTUBULE BINDING PROTEIN CBF5"/>
    <property type="match status" value="1"/>
</dbReference>
<dbReference type="EMBL" id="CAJPEX010000100">
    <property type="protein sequence ID" value="CAG0913302.1"/>
    <property type="molecule type" value="Genomic_DNA"/>
</dbReference>
<protein>
    <recommendedName>
        <fullName evidence="10">SUN domain-containing protein</fullName>
    </recommendedName>
</protein>
<dbReference type="InterPro" id="IPR032819">
    <property type="entry name" value="TruB_C"/>
</dbReference>
<evidence type="ECO:0000256" key="6">
    <source>
        <dbReference type="ARBA" id="ARBA00023054"/>
    </source>
</evidence>
<feature type="compositionally biased region" description="Basic and acidic residues" evidence="9">
    <location>
        <begin position="539"/>
        <end position="552"/>
    </location>
</feature>
<evidence type="ECO:0000256" key="2">
    <source>
        <dbReference type="ARBA" id="ARBA00004370"/>
    </source>
</evidence>
<dbReference type="CDD" id="cd02572">
    <property type="entry name" value="PseudoU_synth_hDyskerin"/>
    <property type="match status" value="1"/>
</dbReference>
<feature type="compositionally biased region" description="Polar residues" evidence="9">
    <location>
        <begin position="555"/>
        <end position="567"/>
    </location>
</feature>
<dbReference type="Gene3D" id="2.30.130.10">
    <property type="entry name" value="PUA domain"/>
    <property type="match status" value="1"/>
</dbReference>
<dbReference type="PROSITE" id="PS51469">
    <property type="entry name" value="SUN"/>
    <property type="match status" value="1"/>
</dbReference>
<keyword evidence="7" id="KW-0472">Membrane</keyword>
<dbReference type="InterPro" id="IPR004521">
    <property type="entry name" value="Uncharacterised_CHP00451"/>
</dbReference>
<dbReference type="CDD" id="cd21148">
    <property type="entry name" value="PUA_Cbf5"/>
    <property type="match status" value="1"/>
</dbReference>
<dbReference type="GO" id="GO:1990481">
    <property type="term" value="P:mRNA pseudouridine synthesis"/>
    <property type="evidence" value="ECO:0007669"/>
    <property type="project" value="TreeGrafter"/>
</dbReference>
<dbReference type="InterPro" id="IPR012960">
    <property type="entry name" value="Dyskerin-like"/>
</dbReference>
<name>A0A7R9G9K4_9CRUS</name>
<accession>A0A7R9G9K4</accession>
<dbReference type="GO" id="GO:0009982">
    <property type="term" value="F:pseudouridine synthase activity"/>
    <property type="evidence" value="ECO:0007669"/>
    <property type="project" value="InterPro"/>
</dbReference>
<dbReference type="SMART" id="SM00359">
    <property type="entry name" value="PUA"/>
    <property type="match status" value="1"/>
</dbReference>
<dbReference type="InterPro" id="IPR002478">
    <property type="entry name" value="PUA"/>
</dbReference>
<organism evidence="11">
    <name type="scientific">Notodromas monacha</name>
    <dbReference type="NCBI Taxonomy" id="399045"/>
    <lineage>
        <taxon>Eukaryota</taxon>
        <taxon>Metazoa</taxon>
        <taxon>Ecdysozoa</taxon>
        <taxon>Arthropoda</taxon>
        <taxon>Crustacea</taxon>
        <taxon>Oligostraca</taxon>
        <taxon>Ostracoda</taxon>
        <taxon>Podocopa</taxon>
        <taxon>Podocopida</taxon>
        <taxon>Cypridocopina</taxon>
        <taxon>Cypridoidea</taxon>
        <taxon>Cyprididae</taxon>
        <taxon>Notodromas</taxon>
    </lineage>
</organism>
<dbReference type="FunFam" id="2.60.120.260:FF:000009">
    <property type="entry name" value="SUN domain-containing protein 1 isoform X1"/>
    <property type="match status" value="1"/>
</dbReference>
<dbReference type="GO" id="GO:0000495">
    <property type="term" value="P:box H/ACA sno(s)RNA 3'-end processing"/>
    <property type="evidence" value="ECO:0007669"/>
    <property type="project" value="TreeGrafter"/>
</dbReference>
<feature type="region of interest" description="Disordered" evidence="9">
    <location>
        <begin position="520"/>
        <end position="579"/>
    </location>
</feature>
<feature type="compositionally biased region" description="Basic and acidic residues" evidence="9">
    <location>
        <begin position="444"/>
        <end position="460"/>
    </location>
</feature>
<dbReference type="Gene3D" id="2.60.120.260">
    <property type="entry name" value="Galactose-binding domain-like"/>
    <property type="match status" value="1"/>
</dbReference>
<evidence type="ECO:0000256" key="5">
    <source>
        <dbReference type="ARBA" id="ARBA00022989"/>
    </source>
</evidence>
<comment type="subcellular location">
    <subcellularLocation>
        <location evidence="2">Membrane</location>
    </subcellularLocation>
</comment>
<dbReference type="GO" id="GO:0031118">
    <property type="term" value="P:rRNA pseudouridine synthesis"/>
    <property type="evidence" value="ECO:0007669"/>
    <property type="project" value="TreeGrafter"/>
</dbReference>
<dbReference type="InterPro" id="IPR015947">
    <property type="entry name" value="PUA-like_sf"/>
</dbReference>
<gene>
    <name evidence="11" type="ORF">NMOB1V02_LOCUS1052</name>
</gene>
<comment type="similarity">
    <text evidence="3">Belongs to the pseudouridine synthase TruB family.</text>
</comment>
<dbReference type="InterPro" id="IPR002501">
    <property type="entry name" value="PsdUridine_synth_N"/>
</dbReference>
<dbReference type="SUPFAM" id="SSF55120">
    <property type="entry name" value="Pseudouridine synthase"/>
    <property type="match status" value="1"/>
</dbReference>
<dbReference type="GO" id="GO:0005635">
    <property type="term" value="C:nuclear envelope"/>
    <property type="evidence" value="ECO:0007669"/>
    <property type="project" value="UniProtKB-ARBA"/>
</dbReference>
<dbReference type="SUPFAM" id="SSF88697">
    <property type="entry name" value="PUA domain-like"/>
    <property type="match status" value="1"/>
</dbReference>
<evidence type="ECO:0000256" key="8">
    <source>
        <dbReference type="ARBA" id="ARBA00023235"/>
    </source>
</evidence>
<dbReference type="Pfam" id="PF16198">
    <property type="entry name" value="TruB_C_2"/>
    <property type="match status" value="1"/>
</dbReference>
<dbReference type="Pfam" id="PF07738">
    <property type="entry name" value="Sad1_UNC"/>
    <property type="match status" value="1"/>
</dbReference>
<evidence type="ECO:0000259" key="10">
    <source>
        <dbReference type="PROSITE" id="PS51469"/>
    </source>
</evidence>
<evidence type="ECO:0000313" key="11">
    <source>
        <dbReference type="EMBL" id="CAD7273150.1"/>
    </source>
</evidence>
<dbReference type="Pfam" id="PF01509">
    <property type="entry name" value="TruB_N"/>
    <property type="match status" value="1"/>
</dbReference>
<feature type="domain" description="SUN" evidence="10">
    <location>
        <begin position="966"/>
        <end position="1126"/>
    </location>
</feature>
<keyword evidence="12" id="KW-1185">Reference proteome</keyword>
<dbReference type="GO" id="GO:0016020">
    <property type="term" value="C:membrane"/>
    <property type="evidence" value="ECO:0007669"/>
    <property type="project" value="UniProtKB-SubCell"/>
</dbReference>
<dbReference type="Gene3D" id="3.30.2350.10">
    <property type="entry name" value="Pseudouridine synthase"/>
    <property type="match status" value="1"/>
</dbReference>
<dbReference type="GO" id="GO:0031120">
    <property type="term" value="P:snRNA pseudouridine synthesis"/>
    <property type="evidence" value="ECO:0007669"/>
    <property type="project" value="TreeGrafter"/>
</dbReference>
<dbReference type="InterPro" id="IPR004802">
    <property type="entry name" value="tRNA_PsdUridine_synth_B_fam"/>
</dbReference>
<keyword evidence="6" id="KW-0175">Coiled coil</keyword>
<feature type="region of interest" description="Disordered" evidence="9">
    <location>
        <begin position="1"/>
        <end position="36"/>
    </location>
</feature>
<keyword evidence="4" id="KW-0812">Transmembrane</keyword>
<dbReference type="NCBIfam" id="TIGR00425">
    <property type="entry name" value="CBF5"/>
    <property type="match status" value="1"/>
</dbReference>
<dbReference type="SMART" id="SM01136">
    <property type="entry name" value="DKCLD"/>
    <property type="match status" value="1"/>
</dbReference>
<dbReference type="PROSITE" id="PS50890">
    <property type="entry name" value="PUA"/>
    <property type="match status" value="1"/>
</dbReference>
<evidence type="ECO:0000256" key="7">
    <source>
        <dbReference type="ARBA" id="ARBA00023136"/>
    </source>
</evidence>
<evidence type="ECO:0000256" key="4">
    <source>
        <dbReference type="ARBA" id="ARBA00022692"/>
    </source>
</evidence>
<feature type="region of interest" description="Disordered" evidence="9">
    <location>
        <begin position="645"/>
        <end position="677"/>
    </location>
</feature>
<evidence type="ECO:0000256" key="9">
    <source>
        <dbReference type="SAM" id="MobiDB-lite"/>
    </source>
</evidence>
<dbReference type="Pfam" id="PF01472">
    <property type="entry name" value="PUA"/>
    <property type="match status" value="1"/>
</dbReference>
<dbReference type="FunFam" id="3.30.2350.10:FF:000001">
    <property type="entry name" value="H/ACA ribonucleoprotein complex subunit CBF5"/>
    <property type="match status" value="1"/>
</dbReference>
<keyword evidence="8" id="KW-0413">Isomerase</keyword>
<dbReference type="OrthoDB" id="10250002at2759"/>
<feature type="compositionally biased region" description="Low complexity" evidence="9">
    <location>
        <begin position="664"/>
        <end position="677"/>
    </location>
</feature>
<dbReference type="NCBIfam" id="NF003280">
    <property type="entry name" value="PRK04270.1"/>
    <property type="match status" value="1"/>
</dbReference>
<dbReference type="Pfam" id="PF08068">
    <property type="entry name" value="DKCLD"/>
    <property type="match status" value="1"/>
</dbReference>